<gene>
    <name evidence="2" type="ORF">CC78DRAFT_124589</name>
</gene>
<dbReference type="CDD" id="cd04301">
    <property type="entry name" value="NAT_SF"/>
    <property type="match status" value="1"/>
</dbReference>
<evidence type="ECO:0000313" key="3">
    <source>
        <dbReference type="Proteomes" id="UP000800093"/>
    </source>
</evidence>
<proteinExistence type="predicted"/>
<dbReference type="Pfam" id="PF13508">
    <property type="entry name" value="Acetyltransf_7"/>
    <property type="match status" value="1"/>
</dbReference>
<dbReference type="GO" id="GO:0016747">
    <property type="term" value="F:acyltransferase activity, transferring groups other than amino-acyl groups"/>
    <property type="evidence" value="ECO:0007669"/>
    <property type="project" value="InterPro"/>
</dbReference>
<dbReference type="SUPFAM" id="SSF55729">
    <property type="entry name" value="Acyl-CoA N-acyltransferases (Nat)"/>
    <property type="match status" value="1"/>
</dbReference>
<dbReference type="InterPro" id="IPR000182">
    <property type="entry name" value="GNAT_dom"/>
</dbReference>
<dbReference type="PROSITE" id="PS51186">
    <property type="entry name" value="GNAT"/>
    <property type="match status" value="1"/>
</dbReference>
<dbReference type="Gene3D" id="3.40.630.30">
    <property type="match status" value="1"/>
</dbReference>
<sequence>MASPEYTILQRLPTPQQYHDLRRLAGLTPPALEAVAKALANSVACFLVFERNQMLDDTTPNPDQAPIGMGRLSGDGSLFLLLTDIAVHPDHRKKGIGKSIMKMLVEYIDEHAPHAYVSLVASLHGQGLYRQYGFEDVKPSIGMSRGWRSNGDR</sequence>
<organism evidence="2 3">
    <name type="scientific">Lojkania enalia</name>
    <dbReference type="NCBI Taxonomy" id="147567"/>
    <lineage>
        <taxon>Eukaryota</taxon>
        <taxon>Fungi</taxon>
        <taxon>Dikarya</taxon>
        <taxon>Ascomycota</taxon>
        <taxon>Pezizomycotina</taxon>
        <taxon>Dothideomycetes</taxon>
        <taxon>Pleosporomycetidae</taxon>
        <taxon>Pleosporales</taxon>
        <taxon>Pleosporales incertae sedis</taxon>
        <taxon>Lojkania</taxon>
    </lineage>
</organism>
<accession>A0A9P4MYA8</accession>
<dbReference type="PANTHER" id="PTHR43233:SF1">
    <property type="entry name" value="FAMILY N-ACETYLTRANSFERASE, PUTATIVE (AFU_ORTHOLOGUE AFUA_6G03350)-RELATED"/>
    <property type="match status" value="1"/>
</dbReference>
<evidence type="ECO:0000259" key="1">
    <source>
        <dbReference type="PROSITE" id="PS51186"/>
    </source>
</evidence>
<dbReference type="OrthoDB" id="2744543at2759"/>
<dbReference type="EMBL" id="ML986767">
    <property type="protein sequence ID" value="KAF2258358.1"/>
    <property type="molecule type" value="Genomic_DNA"/>
</dbReference>
<dbReference type="Proteomes" id="UP000800093">
    <property type="component" value="Unassembled WGS sequence"/>
</dbReference>
<dbReference type="PANTHER" id="PTHR43233">
    <property type="entry name" value="FAMILY N-ACETYLTRANSFERASE, PUTATIVE (AFU_ORTHOLOGUE AFUA_6G03350)-RELATED"/>
    <property type="match status" value="1"/>
</dbReference>
<name>A0A9P4MYA8_9PLEO</name>
<dbReference type="AlphaFoldDB" id="A0A9P4MYA8"/>
<reference evidence="3" key="1">
    <citation type="journal article" date="2020" name="Stud. Mycol.">
        <title>101 Dothideomycetes genomes: A test case for predicting lifestyles and emergence of pathogens.</title>
        <authorList>
            <person name="Haridas S."/>
            <person name="Albert R."/>
            <person name="Binder M."/>
            <person name="Bloem J."/>
            <person name="LaButti K."/>
            <person name="Salamov A."/>
            <person name="Andreopoulos B."/>
            <person name="Baker S."/>
            <person name="Barry K."/>
            <person name="Bills G."/>
            <person name="Bluhm B."/>
            <person name="Cannon C."/>
            <person name="Castanera R."/>
            <person name="Culley D."/>
            <person name="Daum C."/>
            <person name="Ezra D."/>
            <person name="Gonzalez J."/>
            <person name="Henrissat B."/>
            <person name="Kuo A."/>
            <person name="Liang C."/>
            <person name="Lipzen A."/>
            <person name="Lutzoni F."/>
            <person name="Magnuson J."/>
            <person name="Mondo S."/>
            <person name="Nolan M."/>
            <person name="Ohm R."/>
            <person name="Pangilinan J."/>
            <person name="Park H.-J."/>
            <person name="Ramirez L."/>
            <person name="Alfaro M."/>
            <person name="Sun H."/>
            <person name="Tritt A."/>
            <person name="Yoshinaga Y."/>
            <person name="Zwiers L.-H."/>
            <person name="Turgeon B."/>
            <person name="Goodwin S."/>
            <person name="Spatafora J."/>
            <person name="Crous P."/>
            <person name="Grigoriev I."/>
        </authorList>
    </citation>
    <scope>NUCLEOTIDE SEQUENCE [LARGE SCALE GENOMIC DNA]</scope>
    <source>
        <strain evidence="3">CBS 304.66</strain>
    </source>
</reference>
<feature type="domain" description="N-acetyltransferase" evidence="1">
    <location>
        <begin position="8"/>
        <end position="153"/>
    </location>
</feature>
<evidence type="ECO:0000313" key="2">
    <source>
        <dbReference type="EMBL" id="KAF2258358.1"/>
    </source>
</evidence>
<dbReference type="InterPro" id="IPR016181">
    <property type="entry name" value="Acyl_CoA_acyltransferase"/>
</dbReference>
<protein>
    <submittedName>
        <fullName evidence="2">Acyl-CoA N-acyltransferase</fullName>
    </submittedName>
</protein>
<keyword evidence="3" id="KW-1185">Reference proteome</keyword>
<comment type="caution">
    <text evidence="2">The sequence shown here is derived from an EMBL/GenBank/DDBJ whole genome shotgun (WGS) entry which is preliminary data.</text>
</comment>
<dbReference type="InterPro" id="IPR053144">
    <property type="entry name" value="Acetyltransferase_Butenolide"/>
</dbReference>